<proteinExistence type="predicted"/>
<gene>
    <name evidence="1" type="ORF">BV22DRAFT_1019223</name>
</gene>
<evidence type="ECO:0000313" key="2">
    <source>
        <dbReference type="Proteomes" id="UP000790709"/>
    </source>
</evidence>
<accession>A0ACB8B7V9</accession>
<protein>
    <submittedName>
        <fullName evidence="1">Pkinase-domain-containing protein</fullName>
    </submittedName>
</protein>
<reference evidence="1" key="1">
    <citation type="journal article" date="2021" name="New Phytol.">
        <title>Evolutionary innovations through gain and loss of genes in the ectomycorrhizal Boletales.</title>
        <authorList>
            <person name="Wu G."/>
            <person name="Miyauchi S."/>
            <person name="Morin E."/>
            <person name="Kuo A."/>
            <person name="Drula E."/>
            <person name="Varga T."/>
            <person name="Kohler A."/>
            <person name="Feng B."/>
            <person name="Cao Y."/>
            <person name="Lipzen A."/>
            <person name="Daum C."/>
            <person name="Hundley H."/>
            <person name="Pangilinan J."/>
            <person name="Johnson J."/>
            <person name="Barry K."/>
            <person name="LaButti K."/>
            <person name="Ng V."/>
            <person name="Ahrendt S."/>
            <person name="Min B."/>
            <person name="Choi I.G."/>
            <person name="Park H."/>
            <person name="Plett J.M."/>
            <person name="Magnuson J."/>
            <person name="Spatafora J.W."/>
            <person name="Nagy L.G."/>
            <person name="Henrissat B."/>
            <person name="Grigoriev I.V."/>
            <person name="Yang Z.L."/>
            <person name="Xu J."/>
            <person name="Martin F.M."/>
        </authorList>
    </citation>
    <scope>NUCLEOTIDE SEQUENCE</scope>
    <source>
        <strain evidence="1">KUC20120723A-06</strain>
    </source>
</reference>
<dbReference type="Proteomes" id="UP000790709">
    <property type="component" value="Unassembled WGS sequence"/>
</dbReference>
<evidence type="ECO:0000313" key="1">
    <source>
        <dbReference type="EMBL" id="KAH7921507.1"/>
    </source>
</evidence>
<comment type="caution">
    <text evidence="1">The sequence shown here is derived from an EMBL/GenBank/DDBJ whole genome shotgun (WGS) entry which is preliminary data.</text>
</comment>
<name>A0ACB8B7V9_9AGAM</name>
<organism evidence="1 2">
    <name type="scientific">Leucogyrophana mollusca</name>
    <dbReference type="NCBI Taxonomy" id="85980"/>
    <lineage>
        <taxon>Eukaryota</taxon>
        <taxon>Fungi</taxon>
        <taxon>Dikarya</taxon>
        <taxon>Basidiomycota</taxon>
        <taxon>Agaricomycotina</taxon>
        <taxon>Agaricomycetes</taxon>
        <taxon>Agaricomycetidae</taxon>
        <taxon>Boletales</taxon>
        <taxon>Boletales incertae sedis</taxon>
        <taxon>Leucogyrophana</taxon>
    </lineage>
</organism>
<dbReference type="EMBL" id="MU266523">
    <property type="protein sequence ID" value="KAH7921507.1"/>
    <property type="molecule type" value="Genomic_DNA"/>
</dbReference>
<sequence>MKHLSLKDALLPQPPSFVRKQSYEVHEVLGSGTFGKVMRATWNVPQEQLSISEQGAGASPPADHTPGQTSIPLLHSRTKTSHLLRTSPSSTPSSPGRTNGSVIVTKEVALKVIPKKKVKGNEASVWGEMEVLKGLDHPNIVKFYEWFESRSKYYLAFELAVGGELFDRILKRGKFTESDAVVVVRSILSGVKYLHEHDIVHRDLKPENILYRTKDPDSDIVIADFGIAKHLHSPEEQLHTLAGSFGYVAPEVLNKKGHSKAVDVWSTGIITYVLLCGYSPFRSEDTKEIIKETTEAKIEFHERYWNKVSDEAKNFIRLLLNPDPTLRPTAQEAFDNHWLTTHEPSTEHDVGTGLRQNFNARQRWRSAINSARAMHRFVRRSSATSTGSGGWAEDHTAADDADGGDGASPHDDITPSLGSGPPGSNANVNVLGPDGDKLGDAGKEEDSTGATDAPLTGISASRVKGNDETGAMSETGAPDSHPSKEATPSKGCEPAQLSRNDGELSPRLIERVDTPESYATAEGEQEMRMPGTLDMPHAHVHYPARQNSWFEMLKRFGLAE</sequence>
<keyword evidence="2" id="KW-1185">Reference proteome</keyword>